<dbReference type="Pfam" id="PF02018">
    <property type="entry name" value="CBM_4_9"/>
    <property type="match status" value="1"/>
</dbReference>
<keyword evidence="2" id="KW-0812">Transmembrane</keyword>
<feature type="transmembrane region" description="Helical" evidence="2">
    <location>
        <begin position="91"/>
        <end position="110"/>
    </location>
</feature>
<evidence type="ECO:0000256" key="2">
    <source>
        <dbReference type="SAM" id="Phobius"/>
    </source>
</evidence>
<keyword evidence="1" id="KW-0378">Hydrolase</keyword>
<keyword evidence="2" id="KW-0472">Membrane</keyword>
<evidence type="ECO:0000259" key="3">
    <source>
        <dbReference type="Pfam" id="PF02018"/>
    </source>
</evidence>
<evidence type="ECO:0000313" key="5">
    <source>
        <dbReference type="Proteomes" id="UP000662873"/>
    </source>
</evidence>
<sequence length="398" mass="43926">MTCEQLRRALQESDPEELTQDQWAEIDVHASGCEPCRTFVAEWRSCEESMTLLLGLASREEPTPAQPAASLLRTPVVAALRWNWRTALGTGGLFLGFGAVLGGLAAVTLLSPRVRAGPFNELLDVPFFNEAFVSGAGFIESFEEGLEEWDKRGIGPNHAYLDPSVSHTGRYSLRLLHRSHGGGIQKEFRTPIPANSTVRFGAWIRSPRGGSPSNKWLSLGLSVGATSAGHDVMLVDGRWQPITFTLQVDQPTDRLRVDLTTQAGHGRYTGMDWASWIDDVRLYLTSNPSHWEWRVEGDRITVRMELPEPYEPTSVSLSEIYLRAVPQSVPYLRSSRSYIEGRQVVAEFVSERHVSFLRTGSVGSSDSPSLDVVMTAREGDLPCIFSAGVRGLSGIRSP</sequence>
<reference evidence="4" key="1">
    <citation type="journal article" name="DNA Res.">
        <title>The physiological potential of anammox bacteria as revealed by their core genome structure.</title>
        <authorList>
            <person name="Okubo T."/>
            <person name="Toyoda A."/>
            <person name="Fukuhara K."/>
            <person name="Uchiyama I."/>
            <person name="Harigaya Y."/>
            <person name="Kuroiwa M."/>
            <person name="Suzuki T."/>
            <person name="Murakami Y."/>
            <person name="Suwa Y."/>
            <person name="Takami H."/>
        </authorList>
    </citation>
    <scope>NUCLEOTIDE SEQUENCE</scope>
    <source>
        <strain evidence="4">317325-2</strain>
    </source>
</reference>
<gene>
    <name evidence="4" type="ORF">NPRO_13920</name>
</gene>
<dbReference type="Proteomes" id="UP000662873">
    <property type="component" value="Chromosome"/>
</dbReference>
<accession>A0A809S4R9</accession>
<keyword evidence="2" id="KW-1133">Transmembrane helix</keyword>
<dbReference type="AlphaFoldDB" id="A0A809S4R9"/>
<dbReference type="EMBL" id="AP021858">
    <property type="protein sequence ID" value="BBO23797.1"/>
    <property type="molecule type" value="Genomic_DNA"/>
</dbReference>
<proteinExistence type="predicted"/>
<organism evidence="4 5">
    <name type="scientific">Candidatus Nitrosymbiomonas proteolyticus</name>
    <dbReference type="NCBI Taxonomy" id="2608984"/>
    <lineage>
        <taxon>Bacteria</taxon>
        <taxon>Bacillati</taxon>
        <taxon>Armatimonadota</taxon>
        <taxon>Armatimonadota incertae sedis</taxon>
        <taxon>Candidatus Nitrosymbiomonas</taxon>
    </lineage>
</organism>
<dbReference type="SUPFAM" id="SSF49785">
    <property type="entry name" value="Galactose-binding domain-like"/>
    <property type="match status" value="1"/>
</dbReference>
<feature type="domain" description="CBM-cenC" evidence="3">
    <location>
        <begin position="140"/>
        <end position="261"/>
    </location>
</feature>
<protein>
    <recommendedName>
        <fullName evidence="3">CBM-cenC domain-containing protein</fullName>
    </recommendedName>
</protein>
<name>A0A809S4R9_9BACT</name>
<evidence type="ECO:0000256" key="1">
    <source>
        <dbReference type="ARBA" id="ARBA00022801"/>
    </source>
</evidence>
<evidence type="ECO:0000313" key="4">
    <source>
        <dbReference type="EMBL" id="BBO23797.1"/>
    </source>
</evidence>
<dbReference type="Gene3D" id="2.60.120.260">
    <property type="entry name" value="Galactose-binding domain-like"/>
    <property type="match status" value="1"/>
</dbReference>
<dbReference type="KEGG" id="npy:NPRO_13920"/>
<dbReference type="InterPro" id="IPR003305">
    <property type="entry name" value="CenC_carb-bd"/>
</dbReference>
<dbReference type="InterPro" id="IPR008979">
    <property type="entry name" value="Galactose-bd-like_sf"/>
</dbReference>
<dbReference type="GO" id="GO:0016798">
    <property type="term" value="F:hydrolase activity, acting on glycosyl bonds"/>
    <property type="evidence" value="ECO:0007669"/>
    <property type="project" value="InterPro"/>
</dbReference>